<dbReference type="RefSeq" id="WP_245786774.1">
    <property type="nucleotide sequence ID" value="NZ_FOKK01000003.1"/>
</dbReference>
<dbReference type="PRINTS" id="PR00032">
    <property type="entry name" value="HTHARAC"/>
</dbReference>
<keyword evidence="1" id="KW-0805">Transcription regulation</keyword>
<evidence type="ECO:0000256" key="1">
    <source>
        <dbReference type="ARBA" id="ARBA00023015"/>
    </source>
</evidence>
<dbReference type="STRING" id="237018.SAMN04489723_103223"/>
<dbReference type="Pfam" id="PF12833">
    <property type="entry name" value="HTH_18"/>
    <property type="match status" value="1"/>
</dbReference>
<keyword evidence="6" id="KW-1185">Reference proteome</keyword>
<dbReference type="GO" id="GO:0003700">
    <property type="term" value="F:DNA-binding transcription factor activity"/>
    <property type="evidence" value="ECO:0007669"/>
    <property type="project" value="InterPro"/>
</dbReference>
<dbReference type="AlphaFoldDB" id="A0A1I0XJ96"/>
<dbReference type="PROSITE" id="PS01124">
    <property type="entry name" value="HTH_ARAC_FAMILY_2"/>
    <property type="match status" value="1"/>
</dbReference>
<dbReference type="Gene3D" id="1.10.10.60">
    <property type="entry name" value="Homeodomain-like"/>
    <property type="match status" value="1"/>
</dbReference>
<evidence type="ECO:0000256" key="3">
    <source>
        <dbReference type="ARBA" id="ARBA00023163"/>
    </source>
</evidence>
<gene>
    <name evidence="5" type="ORF">SAMN04489723_103223</name>
</gene>
<dbReference type="PANTHER" id="PTHR43280:SF32">
    <property type="entry name" value="TRANSCRIPTIONAL REGULATORY PROTEIN"/>
    <property type="match status" value="1"/>
</dbReference>
<proteinExistence type="predicted"/>
<evidence type="ECO:0000313" key="6">
    <source>
        <dbReference type="Proteomes" id="UP000198790"/>
    </source>
</evidence>
<dbReference type="PANTHER" id="PTHR43280">
    <property type="entry name" value="ARAC-FAMILY TRANSCRIPTIONAL REGULATOR"/>
    <property type="match status" value="1"/>
</dbReference>
<dbReference type="InterPro" id="IPR009057">
    <property type="entry name" value="Homeodomain-like_sf"/>
</dbReference>
<evidence type="ECO:0000256" key="2">
    <source>
        <dbReference type="ARBA" id="ARBA00023125"/>
    </source>
</evidence>
<sequence length="124" mass="14306">MSGNTAASRISADFMELLESQFPVTDLRNTIKLRSASDFAQKLNIHVNHLNRSVKSIFHKATSVIIRERILAESKRLLKQSDWNVSEIAYALGFTEVTHFNNFFKKEMDMNPSQFRRSTIENID</sequence>
<dbReference type="EMBL" id="FOKK01000003">
    <property type="protein sequence ID" value="SFB01072.1"/>
    <property type="molecule type" value="Genomic_DNA"/>
</dbReference>
<dbReference type="InterPro" id="IPR020449">
    <property type="entry name" value="Tscrpt_reg_AraC-type_HTH"/>
</dbReference>
<accession>A0A1I0XJ96</accession>
<keyword evidence="3" id="KW-0804">Transcription</keyword>
<evidence type="ECO:0000313" key="5">
    <source>
        <dbReference type="EMBL" id="SFB01072.1"/>
    </source>
</evidence>
<dbReference type="Proteomes" id="UP000198790">
    <property type="component" value="Unassembled WGS sequence"/>
</dbReference>
<feature type="domain" description="HTH araC/xylS-type" evidence="4">
    <location>
        <begin position="12"/>
        <end position="118"/>
    </location>
</feature>
<evidence type="ECO:0000259" key="4">
    <source>
        <dbReference type="PROSITE" id="PS01124"/>
    </source>
</evidence>
<name>A0A1I0XJ96_9BACT</name>
<dbReference type="SUPFAM" id="SSF46689">
    <property type="entry name" value="Homeodomain-like"/>
    <property type="match status" value="1"/>
</dbReference>
<dbReference type="InterPro" id="IPR018060">
    <property type="entry name" value="HTH_AraC"/>
</dbReference>
<dbReference type="GO" id="GO:0043565">
    <property type="term" value="F:sequence-specific DNA binding"/>
    <property type="evidence" value="ECO:0007669"/>
    <property type="project" value="InterPro"/>
</dbReference>
<dbReference type="SMART" id="SM00342">
    <property type="entry name" value="HTH_ARAC"/>
    <property type="match status" value="1"/>
</dbReference>
<organism evidence="5 6">
    <name type="scientific">Algoriphagus aquimarinus</name>
    <dbReference type="NCBI Taxonomy" id="237018"/>
    <lineage>
        <taxon>Bacteria</taxon>
        <taxon>Pseudomonadati</taxon>
        <taxon>Bacteroidota</taxon>
        <taxon>Cytophagia</taxon>
        <taxon>Cytophagales</taxon>
        <taxon>Cyclobacteriaceae</taxon>
        <taxon>Algoriphagus</taxon>
    </lineage>
</organism>
<reference evidence="5 6" key="1">
    <citation type="submission" date="2016-10" db="EMBL/GenBank/DDBJ databases">
        <authorList>
            <person name="de Groot N.N."/>
        </authorList>
    </citation>
    <scope>NUCLEOTIDE SEQUENCE [LARGE SCALE GENOMIC DNA]</scope>
    <source>
        <strain evidence="5 6">DSM 23399</strain>
    </source>
</reference>
<keyword evidence="2" id="KW-0238">DNA-binding</keyword>
<protein>
    <submittedName>
        <fullName evidence="5">Helix-turn-helix domain-containing protein</fullName>
    </submittedName>
</protein>